<dbReference type="GeneID" id="103363389"/>
<feature type="compositionally biased region" description="Polar residues" evidence="2">
    <location>
        <begin position="31"/>
        <end position="40"/>
    </location>
</feature>
<dbReference type="InterPro" id="IPR000082">
    <property type="entry name" value="SEA_dom"/>
</dbReference>
<evidence type="ECO:0000313" key="7">
    <source>
        <dbReference type="RefSeq" id="XP_008288366.1"/>
    </source>
</evidence>
<evidence type="ECO:0000259" key="4">
    <source>
        <dbReference type="PROSITE" id="PS50024"/>
    </source>
</evidence>
<sequence length="398" mass="43265">MSSPTAVSTSPTVSPTSTVMPSSDATATVHLPSTLSSSKAPVTASPAVATSEEPTRTPAVTASSTAQCTDCQCNGGTCIFNETLGSCQCQCQDFVLGDHCSLGQDDTSANIDTEGVPTRAANLTLEINISFQDAFNDLESPESLEFIRTLERQLEPLCRQAFPQGFTTVQVIKLSPGSVVAVTSAEYRYQNNETQIQFVNTQLDGVLADILNDSRSLSQISQAFGNESVQLNGLTFQPPPVTDVSDLMPFVNCSGFANYTAEIVDGRWLCVGPCKTNPDYCHQRGVCHNDIFTGPQCTCHQNSWEQFYGPQCDLSRRGPSFYGAVFGSLGAALLLLITIVFITVMVKKKHIGSWKKKNAYQRRLSAFDDFNDFFDFSNTGSKNSSRGSEHQRRMKPTE</sequence>
<protein>
    <submittedName>
        <fullName evidence="7">Mucin-3A</fullName>
    </submittedName>
</protein>
<evidence type="ECO:0000259" key="5">
    <source>
        <dbReference type="PROSITE" id="PS50026"/>
    </source>
</evidence>
<comment type="caution">
    <text evidence="1">Lacks conserved residue(s) required for the propagation of feature annotation.</text>
</comment>
<evidence type="ECO:0000313" key="6">
    <source>
        <dbReference type="Proteomes" id="UP000694891"/>
    </source>
</evidence>
<dbReference type="PROSITE" id="PS50024">
    <property type="entry name" value="SEA"/>
    <property type="match status" value="1"/>
</dbReference>
<name>A0A9Y4KG62_9TELE</name>
<evidence type="ECO:0000256" key="3">
    <source>
        <dbReference type="SAM" id="Phobius"/>
    </source>
</evidence>
<feature type="transmembrane region" description="Helical" evidence="3">
    <location>
        <begin position="321"/>
        <end position="346"/>
    </location>
</feature>
<dbReference type="InterPro" id="IPR036364">
    <property type="entry name" value="SEA_dom_sf"/>
</dbReference>
<keyword evidence="6" id="KW-1185">Reference proteome</keyword>
<evidence type="ECO:0000256" key="1">
    <source>
        <dbReference type="PROSITE-ProRule" id="PRU00076"/>
    </source>
</evidence>
<gene>
    <name evidence="7" type="primary">LOC103363389</name>
</gene>
<organism evidence="6 7">
    <name type="scientific">Stegastes partitus</name>
    <name type="common">bicolor damselfish</name>
    <dbReference type="NCBI Taxonomy" id="144197"/>
    <lineage>
        <taxon>Eukaryota</taxon>
        <taxon>Metazoa</taxon>
        <taxon>Chordata</taxon>
        <taxon>Craniata</taxon>
        <taxon>Vertebrata</taxon>
        <taxon>Euteleostomi</taxon>
        <taxon>Actinopterygii</taxon>
        <taxon>Neopterygii</taxon>
        <taxon>Teleostei</taxon>
        <taxon>Neoteleostei</taxon>
        <taxon>Acanthomorphata</taxon>
        <taxon>Ovalentaria</taxon>
        <taxon>Pomacentridae</taxon>
        <taxon>Stegastes</taxon>
    </lineage>
</organism>
<reference evidence="7" key="1">
    <citation type="submission" date="2025-08" db="UniProtKB">
        <authorList>
            <consortium name="RefSeq"/>
        </authorList>
    </citation>
    <scope>IDENTIFICATION</scope>
</reference>
<dbReference type="AlphaFoldDB" id="A0A9Y4KG62"/>
<feature type="region of interest" description="Disordered" evidence="2">
    <location>
        <begin position="1"/>
        <end position="59"/>
    </location>
</feature>
<feature type="compositionally biased region" description="Low complexity" evidence="2">
    <location>
        <begin position="1"/>
        <end position="23"/>
    </location>
</feature>
<proteinExistence type="predicted"/>
<evidence type="ECO:0000256" key="2">
    <source>
        <dbReference type="SAM" id="MobiDB-lite"/>
    </source>
</evidence>
<dbReference type="Proteomes" id="UP000694891">
    <property type="component" value="Unplaced"/>
</dbReference>
<accession>A0A9Y4KG62</accession>
<feature type="domain" description="SEA" evidence="4">
    <location>
        <begin position="115"/>
        <end position="236"/>
    </location>
</feature>
<dbReference type="RefSeq" id="XP_008288366.1">
    <property type="nucleotide sequence ID" value="XM_008290144.1"/>
</dbReference>
<dbReference type="GO" id="GO:0071944">
    <property type="term" value="C:cell periphery"/>
    <property type="evidence" value="ECO:0007669"/>
    <property type="project" value="UniProtKB-ARBA"/>
</dbReference>
<dbReference type="Gene3D" id="3.30.70.960">
    <property type="entry name" value="SEA domain"/>
    <property type="match status" value="1"/>
</dbReference>
<keyword evidence="3" id="KW-0472">Membrane</keyword>
<keyword evidence="1" id="KW-0245">EGF-like domain</keyword>
<dbReference type="InterPro" id="IPR000742">
    <property type="entry name" value="EGF"/>
</dbReference>
<dbReference type="PROSITE" id="PS50026">
    <property type="entry name" value="EGF_3"/>
    <property type="match status" value="1"/>
</dbReference>
<feature type="domain" description="EGF-like" evidence="5">
    <location>
        <begin position="271"/>
        <end position="313"/>
    </location>
</feature>
<keyword evidence="3" id="KW-0812">Transmembrane</keyword>
<keyword evidence="3" id="KW-1133">Transmembrane helix</keyword>